<accession>A0ABN7S6F3</accession>
<keyword evidence="1" id="KW-0812">Transmembrane</keyword>
<evidence type="ECO:0000313" key="2">
    <source>
        <dbReference type="EMBL" id="CAG5091304.1"/>
    </source>
</evidence>
<keyword evidence="1" id="KW-1133">Transmembrane helix</keyword>
<dbReference type="EMBL" id="OU015568">
    <property type="protein sequence ID" value="CAG5091304.1"/>
    <property type="molecule type" value="Genomic_DNA"/>
</dbReference>
<sequence length="204" mass="22971">MTVLAKRILEKENIAYIKKLVEIDVVNFQRQCKNRTNMIQEGKLNPERHARSGDAQADALEKTISRGKSVVKAVLRERIGMVDERCSVFILEESSNFHTSKRTLVSVMGCVLGFMVCATVGLVVRHHGQDISNSMKEAGISKFPRLATSRKWKKTWKPVLPTLSDSEVPQSPGFRPALLSFQKIASRKNTRSVTPIPLNKDIPW</sequence>
<evidence type="ECO:0000313" key="3">
    <source>
        <dbReference type="Proteomes" id="UP001158576"/>
    </source>
</evidence>
<dbReference type="Proteomes" id="UP001158576">
    <property type="component" value="Chromosome PAR"/>
</dbReference>
<feature type="transmembrane region" description="Helical" evidence="1">
    <location>
        <begin position="104"/>
        <end position="124"/>
    </location>
</feature>
<proteinExistence type="predicted"/>
<protein>
    <submittedName>
        <fullName evidence="2">Oidioi.mRNA.OKI2018_I69.PAR.g12960.t1.cds</fullName>
    </submittedName>
</protein>
<keyword evidence="1" id="KW-0472">Membrane</keyword>
<gene>
    <name evidence="2" type="ORF">OKIOD_LOCUS4518</name>
</gene>
<organism evidence="2 3">
    <name type="scientific">Oikopleura dioica</name>
    <name type="common">Tunicate</name>
    <dbReference type="NCBI Taxonomy" id="34765"/>
    <lineage>
        <taxon>Eukaryota</taxon>
        <taxon>Metazoa</taxon>
        <taxon>Chordata</taxon>
        <taxon>Tunicata</taxon>
        <taxon>Appendicularia</taxon>
        <taxon>Copelata</taxon>
        <taxon>Oikopleuridae</taxon>
        <taxon>Oikopleura</taxon>
    </lineage>
</organism>
<reference evidence="2 3" key="1">
    <citation type="submission" date="2021-04" db="EMBL/GenBank/DDBJ databases">
        <authorList>
            <person name="Bliznina A."/>
        </authorList>
    </citation>
    <scope>NUCLEOTIDE SEQUENCE [LARGE SCALE GENOMIC DNA]</scope>
</reference>
<keyword evidence="3" id="KW-1185">Reference proteome</keyword>
<name>A0ABN7S6F3_OIKDI</name>
<evidence type="ECO:0000256" key="1">
    <source>
        <dbReference type="SAM" id="Phobius"/>
    </source>
</evidence>